<sequence length="166" mass="19286">FLWPFMADNIKWLIRTCHLRQIRQTHQVLILPTCYVPAPIFAKLYMDTMHMPTSGGFKYIFHGRCSLTAYPEFRMLHCEAGDAIADWIFQNVLCRWGTLVEIGTDNGPPFLKALMHFEKKYHNKHIHISGYNSHANGLIECPHSAWARQSLPFVFLFAFIRCVPTC</sequence>
<keyword evidence="4" id="KW-1185">Reference proteome</keyword>
<proteinExistence type="predicted"/>
<evidence type="ECO:0000256" key="1">
    <source>
        <dbReference type="ARBA" id="ARBA00022884"/>
    </source>
</evidence>
<dbReference type="InterPro" id="IPR036397">
    <property type="entry name" value="RNaseH_sf"/>
</dbReference>
<evidence type="ECO:0000313" key="3">
    <source>
        <dbReference type="EMBL" id="KAJ7697908.1"/>
    </source>
</evidence>
<accession>A0AAD7DRB0</accession>
<gene>
    <name evidence="3" type="ORF">B0H17DRAFT_928040</name>
</gene>
<evidence type="ECO:0000313" key="4">
    <source>
        <dbReference type="Proteomes" id="UP001221757"/>
    </source>
</evidence>
<reference evidence="3" key="1">
    <citation type="submission" date="2023-03" db="EMBL/GenBank/DDBJ databases">
        <title>Massive genome expansion in bonnet fungi (Mycena s.s.) driven by repeated elements and novel gene families across ecological guilds.</title>
        <authorList>
            <consortium name="Lawrence Berkeley National Laboratory"/>
            <person name="Harder C.B."/>
            <person name="Miyauchi S."/>
            <person name="Viragh M."/>
            <person name="Kuo A."/>
            <person name="Thoen E."/>
            <person name="Andreopoulos B."/>
            <person name="Lu D."/>
            <person name="Skrede I."/>
            <person name="Drula E."/>
            <person name="Henrissat B."/>
            <person name="Morin E."/>
            <person name="Kohler A."/>
            <person name="Barry K."/>
            <person name="LaButti K."/>
            <person name="Morin E."/>
            <person name="Salamov A."/>
            <person name="Lipzen A."/>
            <person name="Mereny Z."/>
            <person name="Hegedus B."/>
            <person name="Baldrian P."/>
            <person name="Stursova M."/>
            <person name="Weitz H."/>
            <person name="Taylor A."/>
            <person name="Grigoriev I.V."/>
            <person name="Nagy L.G."/>
            <person name="Martin F."/>
            <person name="Kauserud H."/>
        </authorList>
    </citation>
    <scope>NUCLEOTIDE SEQUENCE</scope>
    <source>
        <strain evidence="3">CBHHK067</strain>
    </source>
</reference>
<dbReference type="EMBL" id="JARKIE010000028">
    <property type="protein sequence ID" value="KAJ7697908.1"/>
    <property type="molecule type" value="Genomic_DNA"/>
</dbReference>
<evidence type="ECO:0000259" key="2">
    <source>
        <dbReference type="PROSITE" id="PS50994"/>
    </source>
</evidence>
<name>A0AAD7DRB0_MYCRO</name>
<keyword evidence="1" id="KW-0694">RNA-binding</keyword>
<dbReference type="PROSITE" id="PS50994">
    <property type="entry name" value="INTEGRASE"/>
    <property type="match status" value="1"/>
</dbReference>
<organism evidence="3 4">
    <name type="scientific">Mycena rosella</name>
    <name type="common">Pink bonnet</name>
    <name type="synonym">Agaricus rosellus</name>
    <dbReference type="NCBI Taxonomy" id="1033263"/>
    <lineage>
        <taxon>Eukaryota</taxon>
        <taxon>Fungi</taxon>
        <taxon>Dikarya</taxon>
        <taxon>Basidiomycota</taxon>
        <taxon>Agaricomycotina</taxon>
        <taxon>Agaricomycetes</taxon>
        <taxon>Agaricomycetidae</taxon>
        <taxon>Agaricales</taxon>
        <taxon>Marasmiineae</taxon>
        <taxon>Mycenaceae</taxon>
        <taxon>Mycena</taxon>
    </lineage>
</organism>
<dbReference type="Proteomes" id="UP001221757">
    <property type="component" value="Unassembled WGS sequence"/>
</dbReference>
<comment type="caution">
    <text evidence="3">The sequence shown here is derived from an EMBL/GenBank/DDBJ whole genome shotgun (WGS) entry which is preliminary data.</text>
</comment>
<protein>
    <recommendedName>
        <fullName evidence="2">Integrase catalytic domain-containing protein</fullName>
    </recommendedName>
</protein>
<feature type="non-terminal residue" evidence="3">
    <location>
        <position position="166"/>
    </location>
</feature>
<dbReference type="Gene3D" id="3.30.420.10">
    <property type="entry name" value="Ribonuclease H-like superfamily/Ribonuclease H"/>
    <property type="match status" value="1"/>
</dbReference>
<dbReference type="GO" id="GO:0003723">
    <property type="term" value="F:RNA binding"/>
    <property type="evidence" value="ECO:0007669"/>
    <property type="project" value="UniProtKB-KW"/>
</dbReference>
<dbReference type="InterPro" id="IPR012337">
    <property type="entry name" value="RNaseH-like_sf"/>
</dbReference>
<dbReference type="InterPro" id="IPR001584">
    <property type="entry name" value="Integrase_cat-core"/>
</dbReference>
<dbReference type="GO" id="GO:0005634">
    <property type="term" value="C:nucleus"/>
    <property type="evidence" value="ECO:0007669"/>
    <property type="project" value="UniProtKB-ARBA"/>
</dbReference>
<dbReference type="AlphaFoldDB" id="A0AAD7DRB0"/>
<feature type="domain" description="Integrase catalytic" evidence="2">
    <location>
        <begin position="35"/>
        <end position="140"/>
    </location>
</feature>
<dbReference type="SUPFAM" id="SSF53098">
    <property type="entry name" value="Ribonuclease H-like"/>
    <property type="match status" value="1"/>
</dbReference>
<dbReference type="GO" id="GO:0015074">
    <property type="term" value="P:DNA integration"/>
    <property type="evidence" value="ECO:0007669"/>
    <property type="project" value="InterPro"/>
</dbReference>